<keyword evidence="1" id="KW-1133">Transmembrane helix</keyword>
<sequence>MLTTMKTSAKTFGFDNGYRPRGRQAGCNASGFLSKPCNRFTMPPQKRSKRTAGTRTLARQKCWPQFDEEILARWPRLWQRIAVMAFLALTMSGILPMAVATFQIWLGDTYGLWLTALCIVVDAAVIVWLVKRYA</sequence>
<keyword evidence="1" id="KW-0472">Membrane</keyword>
<proteinExistence type="predicted"/>
<dbReference type="EMBL" id="WAJS01000001">
    <property type="protein sequence ID" value="KAB1651582.1"/>
    <property type="molecule type" value="Genomic_DNA"/>
</dbReference>
<dbReference type="RefSeq" id="WP_151429547.1">
    <property type="nucleotide sequence ID" value="NZ_JANJZI010000004.1"/>
</dbReference>
<evidence type="ECO:0000313" key="2">
    <source>
        <dbReference type="EMBL" id="KAB1651582.1"/>
    </source>
</evidence>
<dbReference type="AlphaFoldDB" id="A0A7C8FV02"/>
<keyword evidence="1" id="KW-0812">Transmembrane</keyword>
<evidence type="ECO:0000313" key="3">
    <source>
        <dbReference type="Proteomes" id="UP000479639"/>
    </source>
</evidence>
<accession>A0A7C8FV02</accession>
<reference evidence="2 3" key="1">
    <citation type="submission" date="2019-09" db="EMBL/GenBank/DDBJ databases">
        <title>Whole genome shotgun sequencing (WGS) of Ellagibacter isourolithinifaciens DSM 104140(T) and Adlercreutzia muris DSM 29508(T).</title>
        <authorList>
            <person name="Stoll D.A."/>
            <person name="Danylec N."/>
            <person name="Huch M."/>
        </authorList>
    </citation>
    <scope>NUCLEOTIDE SEQUENCE [LARGE SCALE GENOMIC DNA]</scope>
    <source>
        <strain evidence="2 3">DSM 29508</strain>
    </source>
</reference>
<feature type="transmembrane region" description="Helical" evidence="1">
    <location>
        <begin position="81"/>
        <end position="106"/>
    </location>
</feature>
<evidence type="ECO:0000256" key="1">
    <source>
        <dbReference type="SAM" id="Phobius"/>
    </source>
</evidence>
<gene>
    <name evidence="2" type="ORF">F8D48_00725</name>
</gene>
<feature type="transmembrane region" description="Helical" evidence="1">
    <location>
        <begin position="112"/>
        <end position="130"/>
    </location>
</feature>
<organism evidence="2 3">
    <name type="scientific">Adlercreutzia muris</name>
    <dbReference type="NCBI Taxonomy" id="1796610"/>
    <lineage>
        <taxon>Bacteria</taxon>
        <taxon>Bacillati</taxon>
        <taxon>Actinomycetota</taxon>
        <taxon>Coriobacteriia</taxon>
        <taxon>Eggerthellales</taxon>
        <taxon>Eggerthellaceae</taxon>
        <taxon>Adlercreutzia</taxon>
    </lineage>
</organism>
<dbReference type="Proteomes" id="UP000479639">
    <property type="component" value="Unassembled WGS sequence"/>
</dbReference>
<name>A0A7C8FV02_9ACTN</name>
<protein>
    <submittedName>
        <fullName evidence="2">Uncharacterized protein</fullName>
    </submittedName>
</protein>
<keyword evidence="3" id="KW-1185">Reference proteome</keyword>
<comment type="caution">
    <text evidence="2">The sequence shown here is derived from an EMBL/GenBank/DDBJ whole genome shotgun (WGS) entry which is preliminary data.</text>
</comment>